<evidence type="ECO:0000313" key="2">
    <source>
        <dbReference type="EMBL" id="GEA28276.1"/>
    </source>
</evidence>
<comment type="caution">
    <text evidence="2">The sequence shown here is derived from an EMBL/GenBank/DDBJ whole genome shotgun (WGS) entry which is preliminary data.</text>
</comment>
<protein>
    <recommendedName>
        <fullName evidence="1">Transposase InsH N-terminal domain-containing protein</fullName>
    </recommendedName>
</protein>
<dbReference type="InterPro" id="IPR008490">
    <property type="entry name" value="Transposase_InsH_N"/>
</dbReference>
<dbReference type="AlphaFoldDB" id="A0A5J4FAF5"/>
<dbReference type="EMBL" id="BJKP01000029">
    <property type="protein sequence ID" value="GEA28276.1"/>
    <property type="molecule type" value="Genomic_DNA"/>
</dbReference>
<dbReference type="Pfam" id="PF05598">
    <property type="entry name" value="DUF772"/>
    <property type="match status" value="1"/>
</dbReference>
<name>A0A5J4FAF5_MICAE</name>
<accession>A0A5J4FAF5</accession>
<evidence type="ECO:0000259" key="1">
    <source>
        <dbReference type="Pfam" id="PF05598"/>
    </source>
</evidence>
<feature type="domain" description="Transposase InsH N-terminal" evidence="1">
    <location>
        <begin position="22"/>
        <end position="116"/>
    </location>
</feature>
<dbReference type="Proteomes" id="UP000376575">
    <property type="component" value="Unassembled WGS sequence"/>
</dbReference>
<organism evidence="2 3">
    <name type="scientific">Microcystis aeruginosa NIES-4325</name>
    <dbReference type="NCBI Taxonomy" id="2569534"/>
    <lineage>
        <taxon>Bacteria</taxon>
        <taxon>Bacillati</taxon>
        <taxon>Cyanobacteriota</taxon>
        <taxon>Cyanophyceae</taxon>
        <taxon>Oscillatoriophycideae</taxon>
        <taxon>Chroococcales</taxon>
        <taxon>Microcystaceae</taxon>
        <taxon>Microcystis</taxon>
    </lineage>
</organism>
<reference evidence="2 3" key="1">
    <citation type="journal article" date="2019" name="FEMS Microbiol. Lett.">
        <title>A novel salt-tolerant genotype illuminates the sucrose gene evolution in freshwater bloom-forming cyanobacterium Microcystis aeruginosa.</title>
        <authorList>
            <person name="Tanabe Y."/>
            <person name="Yamaguchi H."/>
            <person name="Sano T."/>
            <person name="Kawachi M."/>
        </authorList>
    </citation>
    <scope>NUCLEOTIDE SEQUENCE [LARGE SCALE GENOMIC DNA]</scope>
    <source>
        <strain evidence="2 3">NIES-4325</strain>
    </source>
</reference>
<sequence length="186" mass="21587">MYCISTATPSEPESFELPFGGKLSDENRWVIMANLILWEKFEEEYAKSFCENKGAPALPFRVAMSALIIQERLGISDRETVEQIRENPYLQYFIGLTNYQTEAPFDASMMVYFRKRIKLNVLNKINQEMVKKGREIIEDKESDARREERGEESERFNAGKLRLDATARLSIAERLVRPLILSIPQI</sequence>
<gene>
    <name evidence="2" type="ORF">MiAbW_02850</name>
</gene>
<proteinExistence type="predicted"/>
<evidence type="ECO:0000313" key="3">
    <source>
        <dbReference type="Proteomes" id="UP000376575"/>
    </source>
</evidence>